<organism evidence="1 2">
    <name type="scientific">Pluteus cervinus</name>
    <dbReference type="NCBI Taxonomy" id="181527"/>
    <lineage>
        <taxon>Eukaryota</taxon>
        <taxon>Fungi</taxon>
        <taxon>Dikarya</taxon>
        <taxon>Basidiomycota</taxon>
        <taxon>Agaricomycotina</taxon>
        <taxon>Agaricomycetes</taxon>
        <taxon>Agaricomycetidae</taxon>
        <taxon>Agaricales</taxon>
        <taxon>Pluteineae</taxon>
        <taxon>Pluteaceae</taxon>
        <taxon>Pluteus</taxon>
    </lineage>
</organism>
<keyword evidence="2" id="KW-1185">Reference proteome</keyword>
<dbReference type="Proteomes" id="UP000308600">
    <property type="component" value="Unassembled WGS sequence"/>
</dbReference>
<proteinExistence type="predicted"/>
<accession>A0ACD3AGQ1</accession>
<reference evidence="1 2" key="1">
    <citation type="journal article" date="2019" name="Nat. Ecol. Evol.">
        <title>Megaphylogeny resolves global patterns of mushroom evolution.</title>
        <authorList>
            <person name="Varga T."/>
            <person name="Krizsan K."/>
            <person name="Foldi C."/>
            <person name="Dima B."/>
            <person name="Sanchez-Garcia M."/>
            <person name="Sanchez-Ramirez S."/>
            <person name="Szollosi G.J."/>
            <person name="Szarkandi J.G."/>
            <person name="Papp V."/>
            <person name="Albert L."/>
            <person name="Andreopoulos W."/>
            <person name="Angelini C."/>
            <person name="Antonin V."/>
            <person name="Barry K.W."/>
            <person name="Bougher N.L."/>
            <person name="Buchanan P."/>
            <person name="Buyck B."/>
            <person name="Bense V."/>
            <person name="Catcheside P."/>
            <person name="Chovatia M."/>
            <person name="Cooper J."/>
            <person name="Damon W."/>
            <person name="Desjardin D."/>
            <person name="Finy P."/>
            <person name="Geml J."/>
            <person name="Haridas S."/>
            <person name="Hughes K."/>
            <person name="Justo A."/>
            <person name="Karasinski D."/>
            <person name="Kautmanova I."/>
            <person name="Kiss B."/>
            <person name="Kocsube S."/>
            <person name="Kotiranta H."/>
            <person name="LaButti K.M."/>
            <person name="Lechner B.E."/>
            <person name="Liimatainen K."/>
            <person name="Lipzen A."/>
            <person name="Lukacs Z."/>
            <person name="Mihaltcheva S."/>
            <person name="Morgado L.N."/>
            <person name="Niskanen T."/>
            <person name="Noordeloos M.E."/>
            <person name="Ohm R.A."/>
            <person name="Ortiz-Santana B."/>
            <person name="Ovrebo C."/>
            <person name="Racz N."/>
            <person name="Riley R."/>
            <person name="Savchenko A."/>
            <person name="Shiryaev A."/>
            <person name="Soop K."/>
            <person name="Spirin V."/>
            <person name="Szebenyi C."/>
            <person name="Tomsovsky M."/>
            <person name="Tulloss R.E."/>
            <person name="Uehling J."/>
            <person name="Grigoriev I.V."/>
            <person name="Vagvolgyi C."/>
            <person name="Papp T."/>
            <person name="Martin F.M."/>
            <person name="Miettinen O."/>
            <person name="Hibbett D.S."/>
            <person name="Nagy L.G."/>
        </authorList>
    </citation>
    <scope>NUCLEOTIDE SEQUENCE [LARGE SCALE GENOMIC DNA]</scope>
    <source>
        <strain evidence="1 2">NL-1719</strain>
    </source>
</reference>
<evidence type="ECO:0000313" key="2">
    <source>
        <dbReference type="Proteomes" id="UP000308600"/>
    </source>
</evidence>
<gene>
    <name evidence="1" type="ORF">BDN72DRAFT_825462</name>
</gene>
<protein>
    <submittedName>
        <fullName evidence="1">Uncharacterized protein</fullName>
    </submittedName>
</protein>
<name>A0ACD3AGQ1_9AGAR</name>
<dbReference type="EMBL" id="ML208470">
    <property type="protein sequence ID" value="TFK64559.1"/>
    <property type="molecule type" value="Genomic_DNA"/>
</dbReference>
<sequence length="270" mass="29979">MPPGLSSMMTVKRIHRELADLKKEDLGPLTLTPSDNMYTWYGTIPGPQGSVYEGGVFELEIVLPSDYPFSAPKVLFKTRIYHMNISEFGNVCIDILKQNWSPALSVFKVMLSLSSLLTDPNPKDPLVPSIATQYMRNRRQHDATARHWTEMYAQPKPPAPTPSPVAPPSPNRKGKGRATTARASNPPTNNRRPRVIDPEPIIIDDSDDEGRRPVSGKRKREAQVLDLVDEGNEGRSKRRGVEPHARTSPAATSSTRPLVQLGEVIVIDDD</sequence>
<evidence type="ECO:0000313" key="1">
    <source>
        <dbReference type="EMBL" id="TFK64559.1"/>
    </source>
</evidence>